<dbReference type="AlphaFoldDB" id="A0AAW1VX33"/>
<dbReference type="Pfam" id="PF14392">
    <property type="entry name" value="zf-CCHC_4"/>
    <property type="match status" value="1"/>
</dbReference>
<accession>A0AAW1VX33</accession>
<name>A0AAW1VX33_RUBAR</name>
<dbReference type="InterPro" id="IPR025836">
    <property type="entry name" value="Zn_knuckle_CX2CX4HX4C"/>
</dbReference>
<comment type="caution">
    <text evidence="2">The sequence shown here is derived from an EMBL/GenBank/DDBJ whole genome shotgun (WGS) entry which is preliminary data.</text>
</comment>
<evidence type="ECO:0000313" key="2">
    <source>
        <dbReference type="EMBL" id="KAK9911928.1"/>
    </source>
</evidence>
<proteinExistence type="predicted"/>
<evidence type="ECO:0000259" key="1">
    <source>
        <dbReference type="Pfam" id="PF14392"/>
    </source>
</evidence>
<protein>
    <recommendedName>
        <fullName evidence="1">Zinc knuckle CX2CX4HX4C domain-containing protein</fullName>
    </recommendedName>
</protein>
<feature type="domain" description="Zinc knuckle CX2CX4HX4C" evidence="1">
    <location>
        <begin position="61"/>
        <end position="98"/>
    </location>
</feature>
<dbReference type="EMBL" id="JBEDUW010000007">
    <property type="protein sequence ID" value="KAK9911928.1"/>
    <property type="molecule type" value="Genomic_DNA"/>
</dbReference>
<keyword evidence="3" id="KW-1185">Reference proteome</keyword>
<sequence length="220" mass="23487">MFGSGGGATHSQHFYALDCLLTPWKSVDPKAFFGFASYFVDPCSCCAHGLKDLVKQAFPPMEFEFSLGVSALLHFKYDGFVGFCKLCGLLEHASRVCLRAPFEAAIVEAPVKNPIPSPKPNSLSRVKSAFLQLGSRSNAYVSSSDAHYGCSALSCAPLGLSGVKRQARLVLVTVGKRPRVLDAASKPPLMDIELDLAFSSKEGALIISPGSASIDVLWVA</sequence>
<reference evidence="2 3" key="1">
    <citation type="journal article" date="2023" name="G3 (Bethesda)">
        <title>A chromosome-length genome assembly and annotation of blackberry (Rubus argutus, cv. 'Hillquist').</title>
        <authorList>
            <person name="Bruna T."/>
            <person name="Aryal R."/>
            <person name="Dudchenko O."/>
            <person name="Sargent D.J."/>
            <person name="Mead D."/>
            <person name="Buti M."/>
            <person name="Cavallini A."/>
            <person name="Hytonen T."/>
            <person name="Andres J."/>
            <person name="Pham M."/>
            <person name="Weisz D."/>
            <person name="Mascagni F."/>
            <person name="Usai G."/>
            <person name="Natali L."/>
            <person name="Bassil N."/>
            <person name="Fernandez G.E."/>
            <person name="Lomsadze A."/>
            <person name="Armour M."/>
            <person name="Olukolu B."/>
            <person name="Poorten T."/>
            <person name="Britton C."/>
            <person name="Davik J."/>
            <person name="Ashrafi H."/>
            <person name="Aiden E.L."/>
            <person name="Borodovsky M."/>
            <person name="Worthington M."/>
        </authorList>
    </citation>
    <scope>NUCLEOTIDE SEQUENCE [LARGE SCALE GENOMIC DNA]</scope>
    <source>
        <strain evidence="2">PI 553951</strain>
    </source>
</reference>
<dbReference type="Proteomes" id="UP001457282">
    <property type="component" value="Unassembled WGS sequence"/>
</dbReference>
<organism evidence="2 3">
    <name type="scientific">Rubus argutus</name>
    <name type="common">Southern blackberry</name>
    <dbReference type="NCBI Taxonomy" id="59490"/>
    <lineage>
        <taxon>Eukaryota</taxon>
        <taxon>Viridiplantae</taxon>
        <taxon>Streptophyta</taxon>
        <taxon>Embryophyta</taxon>
        <taxon>Tracheophyta</taxon>
        <taxon>Spermatophyta</taxon>
        <taxon>Magnoliopsida</taxon>
        <taxon>eudicotyledons</taxon>
        <taxon>Gunneridae</taxon>
        <taxon>Pentapetalae</taxon>
        <taxon>rosids</taxon>
        <taxon>fabids</taxon>
        <taxon>Rosales</taxon>
        <taxon>Rosaceae</taxon>
        <taxon>Rosoideae</taxon>
        <taxon>Rosoideae incertae sedis</taxon>
        <taxon>Rubus</taxon>
    </lineage>
</organism>
<evidence type="ECO:0000313" key="3">
    <source>
        <dbReference type="Proteomes" id="UP001457282"/>
    </source>
</evidence>
<gene>
    <name evidence="2" type="ORF">M0R45_035808</name>
</gene>